<dbReference type="SUPFAM" id="SSF50998">
    <property type="entry name" value="Quinoprotein alcohol dehydrogenase-like"/>
    <property type="match status" value="1"/>
</dbReference>
<dbReference type="Pfam" id="PF13360">
    <property type="entry name" value="PQQ_2"/>
    <property type="match status" value="1"/>
</dbReference>
<dbReference type="InterPro" id="IPR002372">
    <property type="entry name" value="PQQ_rpt_dom"/>
</dbReference>
<dbReference type="SMART" id="SM00564">
    <property type="entry name" value="PQQ"/>
    <property type="match status" value="2"/>
</dbReference>
<protein>
    <recommendedName>
        <fullName evidence="1">Pyrrolo-quinoline quinone repeat domain-containing protein</fullName>
    </recommendedName>
</protein>
<feature type="domain" description="Pyrrolo-quinoline quinone repeat" evidence="1">
    <location>
        <begin position="215"/>
        <end position="316"/>
    </location>
</feature>
<dbReference type="Gene3D" id="2.130.10.10">
    <property type="entry name" value="YVTN repeat-like/Quinoprotein amine dehydrogenase"/>
    <property type="match status" value="1"/>
</dbReference>
<reference evidence="2" key="1">
    <citation type="submission" date="2018-05" db="EMBL/GenBank/DDBJ databases">
        <authorList>
            <person name="Lanie J.A."/>
            <person name="Ng W.-L."/>
            <person name="Kazmierczak K.M."/>
            <person name="Andrzejewski T.M."/>
            <person name="Davidsen T.M."/>
            <person name="Wayne K.J."/>
            <person name="Tettelin H."/>
            <person name="Glass J.I."/>
            <person name="Rusch D."/>
            <person name="Podicherti R."/>
            <person name="Tsui H.-C.T."/>
            <person name="Winkler M.E."/>
        </authorList>
    </citation>
    <scope>NUCLEOTIDE SEQUENCE</scope>
</reference>
<dbReference type="InterPro" id="IPR015943">
    <property type="entry name" value="WD40/YVTN_repeat-like_dom_sf"/>
</dbReference>
<dbReference type="InterPro" id="IPR011047">
    <property type="entry name" value="Quinoprotein_ADH-like_sf"/>
</dbReference>
<evidence type="ECO:0000259" key="1">
    <source>
        <dbReference type="Pfam" id="PF13360"/>
    </source>
</evidence>
<dbReference type="PANTHER" id="PTHR34512:SF30">
    <property type="entry name" value="OUTER MEMBRANE PROTEIN ASSEMBLY FACTOR BAMB"/>
    <property type="match status" value="1"/>
</dbReference>
<gene>
    <name evidence="2" type="ORF">METZ01_LOCUS330558</name>
</gene>
<dbReference type="PANTHER" id="PTHR34512">
    <property type="entry name" value="CELL SURFACE PROTEIN"/>
    <property type="match status" value="1"/>
</dbReference>
<organism evidence="2">
    <name type="scientific">marine metagenome</name>
    <dbReference type="NCBI Taxonomy" id="408172"/>
    <lineage>
        <taxon>unclassified sequences</taxon>
        <taxon>metagenomes</taxon>
        <taxon>ecological metagenomes</taxon>
    </lineage>
</organism>
<proteinExistence type="predicted"/>
<dbReference type="AlphaFoldDB" id="A0A382PWJ6"/>
<evidence type="ECO:0000313" key="2">
    <source>
        <dbReference type="EMBL" id="SVC77704.1"/>
    </source>
</evidence>
<name>A0A382PWJ6_9ZZZZ</name>
<dbReference type="EMBL" id="UINC01110296">
    <property type="protein sequence ID" value="SVC77704.1"/>
    <property type="molecule type" value="Genomic_DNA"/>
</dbReference>
<dbReference type="InterPro" id="IPR018391">
    <property type="entry name" value="PQQ_b-propeller_rpt"/>
</dbReference>
<feature type="non-terminal residue" evidence="2">
    <location>
        <position position="319"/>
    </location>
</feature>
<accession>A0A382PWJ6</accession>
<sequence length="319" mass="35077">MSRVIILFLAATFTLLADWPQWRGPNRNGLVMGSAPLLNAFPKDGPRQLWKSEPIPSNDDGGHGSVIVAGNRVYMGIVWHSDLPSEKRELNDLVLRRLGHRNLDSSPELVEKMEKARMGLSPRLRGEKLKEWTDKWMEENLTKSQKQSLPGWIGSRFKKGKAAIPYADLRRLGKNSGRVFPSGQAFRKWLDDEGFSDLVKEQVIKTVPASVRVAKDVVVCMDATTGKTLWKTEAPGVPTGRKSSSTPCVADGKVFSAGSTHAHCLDAITGKRLWSVELPSKGPASSFLVAGGKAFIMAGKLFAIDVKTGKEAWRSNEIS</sequence>